<dbReference type="GO" id="GO:0004175">
    <property type="term" value="F:endopeptidase activity"/>
    <property type="evidence" value="ECO:0007669"/>
    <property type="project" value="UniProtKB-ARBA"/>
</dbReference>
<keyword evidence="2" id="KW-1133">Transmembrane helix</keyword>
<proteinExistence type="inferred from homology"/>
<dbReference type="EMBL" id="BFBY01000013">
    <property type="protein sequence ID" value="GBG05424.1"/>
    <property type="molecule type" value="Genomic_DNA"/>
</dbReference>
<accession>A0A2Z6T7H3</accession>
<comment type="similarity">
    <text evidence="1">Belongs to the UPF0177 family.</text>
</comment>
<feature type="transmembrane region" description="Helical" evidence="2">
    <location>
        <begin position="82"/>
        <end position="104"/>
    </location>
</feature>
<evidence type="ECO:0000313" key="4">
    <source>
        <dbReference type="EMBL" id="GBG05424.1"/>
    </source>
</evidence>
<dbReference type="InterPro" id="IPR003675">
    <property type="entry name" value="Rce1/LyrA-like_dom"/>
</dbReference>
<comment type="caution">
    <text evidence="4">The sequence shown here is derived from an EMBL/GenBank/DDBJ whole genome shotgun (WGS) entry which is preliminary data.</text>
</comment>
<feature type="transmembrane region" description="Helical" evidence="2">
    <location>
        <begin position="42"/>
        <end position="61"/>
    </location>
</feature>
<sequence length="223" mass="25874">MASLNTPASRQGNFTRYAVYLVLYLIVLGCKSLTIFHNKFHLFGMILFIPIAAVVLLFYIRQFNHEQKYFVKSFKLSFLGDYTFTFGMTLIIIAARILFTYLQAKGSLPKLTLQVHYLDHESNSLYWFLIFAIGIVFPTLQQFLTNGFFFNYFFRESTMLSSVLGIMASGLFFSILNFQFSLPILIVNFIYGVLFAWSYLYTQSLWIPVYLSILNGILMVIMI</sequence>
<keyword evidence="5" id="KW-1185">Reference proteome</keyword>
<dbReference type="RefSeq" id="WP_307718915.1">
    <property type="nucleotide sequence ID" value="NZ_BFBY01000013.1"/>
</dbReference>
<dbReference type="Proteomes" id="UP000257317">
    <property type="component" value="Unassembled WGS sequence"/>
</dbReference>
<evidence type="ECO:0000256" key="1">
    <source>
        <dbReference type="ARBA" id="ARBA00009067"/>
    </source>
</evidence>
<feature type="transmembrane region" description="Helical" evidence="2">
    <location>
        <begin position="17"/>
        <end position="36"/>
    </location>
</feature>
<feature type="transmembrane region" description="Helical" evidence="2">
    <location>
        <begin position="166"/>
        <end position="199"/>
    </location>
</feature>
<reference evidence="5" key="1">
    <citation type="submission" date="2018-03" db="EMBL/GenBank/DDBJ databases">
        <title>New taxa in the Lactobacillus gasseri group.</title>
        <authorList>
            <person name="Tanizawa Y."/>
            <person name="Tohno M."/>
            <person name="Endo A."/>
            <person name="Arita M."/>
        </authorList>
    </citation>
    <scope>NUCLEOTIDE SEQUENCE [LARGE SCALE GENOMIC DNA]</scope>
    <source>
        <strain evidence="5">DSM 24759</strain>
    </source>
</reference>
<evidence type="ECO:0000256" key="2">
    <source>
        <dbReference type="SAM" id="Phobius"/>
    </source>
</evidence>
<keyword evidence="2" id="KW-0472">Membrane</keyword>
<feature type="domain" description="CAAX prenyl protease 2/Lysostaphin resistance protein A-like" evidence="3">
    <location>
        <begin position="125"/>
        <end position="214"/>
    </location>
</feature>
<name>A0A2Z6T7H3_9LACO</name>
<feature type="transmembrane region" description="Helical" evidence="2">
    <location>
        <begin position="205"/>
        <end position="222"/>
    </location>
</feature>
<organism evidence="4 5">
    <name type="scientific">Lactobacillus rodentium</name>
    <dbReference type="NCBI Taxonomy" id="947835"/>
    <lineage>
        <taxon>Bacteria</taxon>
        <taxon>Bacillati</taxon>
        <taxon>Bacillota</taxon>
        <taxon>Bacilli</taxon>
        <taxon>Lactobacillales</taxon>
        <taxon>Lactobacillaceae</taxon>
        <taxon>Lactobacillus</taxon>
    </lineage>
</organism>
<evidence type="ECO:0000259" key="3">
    <source>
        <dbReference type="Pfam" id="PF02517"/>
    </source>
</evidence>
<dbReference type="GO" id="GO:0080120">
    <property type="term" value="P:CAAX-box protein maturation"/>
    <property type="evidence" value="ECO:0007669"/>
    <property type="project" value="UniProtKB-ARBA"/>
</dbReference>
<dbReference type="AlphaFoldDB" id="A0A2Z6T7H3"/>
<feature type="transmembrane region" description="Helical" evidence="2">
    <location>
        <begin position="124"/>
        <end position="154"/>
    </location>
</feature>
<gene>
    <name evidence="4" type="ORF">LrDSM24759_13380</name>
</gene>
<protein>
    <recommendedName>
        <fullName evidence="3">CAAX prenyl protease 2/Lysostaphin resistance protein A-like domain-containing protein</fullName>
    </recommendedName>
</protein>
<evidence type="ECO:0000313" key="5">
    <source>
        <dbReference type="Proteomes" id="UP000257317"/>
    </source>
</evidence>
<dbReference type="Pfam" id="PF02517">
    <property type="entry name" value="Rce1-like"/>
    <property type="match status" value="1"/>
</dbReference>
<keyword evidence="2" id="KW-0812">Transmembrane</keyword>